<sequence>MTAADAGWGVSTVPTARGRVGVRLRPAADHGVVTPLVAILHQSPLSGWTHEPVLDHLGHRGPVAVLDTPGYGLSDPLDPATDDLAVYAATLWDAIEIVRAGRPVVLVGQHTGGHLAMIMAAAHSGVVAAVVFHGVSLYTDDERAERAARYAPDIENAGDGTHLATIWARLAHLYPDVDIALRNRAVCDYLVARPGYASAYRAVFATPVAPMLEAFRTTGIPSAVLIGSADLIATRQDRVARELGSRVVRLPGLTDFAPWEAPADFAAALDELVDELLTQGSGPGGPHEH</sequence>
<evidence type="ECO:0000259" key="1">
    <source>
        <dbReference type="Pfam" id="PF12697"/>
    </source>
</evidence>
<keyword evidence="2" id="KW-0378">Hydrolase</keyword>
<organism evidence="2 3">
    <name type="scientific">Pseudonocardia benzenivorans</name>
    <dbReference type="NCBI Taxonomy" id="228005"/>
    <lineage>
        <taxon>Bacteria</taxon>
        <taxon>Bacillati</taxon>
        <taxon>Actinomycetota</taxon>
        <taxon>Actinomycetes</taxon>
        <taxon>Pseudonocardiales</taxon>
        <taxon>Pseudonocardiaceae</taxon>
        <taxon>Pseudonocardia</taxon>
    </lineage>
</organism>
<dbReference type="RefSeq" id="WP_013676260.1">
    <property type="nucleotide sequence ID" value="NZ_BAABKS010000017.1"/>
</dbReference>
<gene>
    <name evidence="2" type="ORF">ACFQ34_20915</name>
</gene>
<dbReference type="InterPro" id="IPR029058">
    <property type="entry name" value="AB_hydrolase_fold"/>
</dbReference>
<dbReference type="InterPro" id="IPR000073">
    <property type="entry name" value="AB_hydrolase_1"/>
</dbReference>
<evidence type="ECO:0000313" key="3">
    <source>
        <dbReference type="Proteomes" id="UP001597182"/>
    </source>
</evidence>
<name>A0ABW3VLK2_9PSEU</name>
<reference evidence="3" key="1">
    <citation type="journal article" date="2019" name="Int. J. Syst. Evol. Microbiol.">
        <title>The Global Catalogue of Microorganisms (GCM) 10K type strain sequencing project: providing services to taxonomists for standard genome sequencing and annotation.</title>
        <authorList>
            <consortium name="The Broad Institute Genomics Platform"/>
            <consortium name="The Broad Institute Genome Sequencing Center for Infectious Disease"/>
            <person name="Wu L."/>
            <person name="Ma J."/>
        </authorList>
    </citation>
    <scope>NUCLEOTIDE SEQUENCE [LARGE SCALE GENOMIC DNA]</scope>
    <source>
        <strain evidence="3">CCUG 49018</strain>
    </source>
</reference>
<protein>
    <submittedName>
        <fullName evidence="2">Alpha/beta fold hydrolase</fullName>
    </submittedName>
</protein>
<dbReference type="Gene3D" id="3.40.50.1820">
    <property type="entry name" value="alpha/beta hydrolase"/>
    <property type="match status" value="1"/>
</dbReference>
<proteinExistence type="predicted"/>
<accession>A0ABW3VLK2</accession>
<dbReference type="EMBL" id="JBHTMB010000171">
    <property type="protein sequence ID" value="MFD1235761.1"/>
    <property type="molecule type" value="Genomic_DNA"/>
</dbReference>
<dbReference type="Pfam" id="PF12697">
    <property type="entry name" value="Abhydrolase_6"/>
    <property type="match status" value="1"/>
</dbReference>
<comment type="caution">
    <text evidence="2">The sequence shown here is derived from an EMBL/GenBank/DDBJ whole genome shotgun (WGS) entry which is preliminary data.</text>
</comment>
<dbReference type="SUPFAM" id="SSF53474">
    <property type="entry name" value="alpha/beta-Hydrolases"/>
    <property type="match status" value="1"/>
</dbReference>
<dbReference type="Proteomes" id="UP001597182">
    <property type="component" value="Unassembled WGS sequence"/>
</dbReference>
<keyword evidence="3" id="KW-1185">Reference proteome</keyword>
<feature type="domain" description="AB hydrolase-1" evidence="1">
    <location>
        <begin position="47"/>
        <end position="268"/>
    </location>
</feature>
<evidence type="ECO:0000313" key="2">
    <source>
        <dbReference type="EMBL" id="MFD1235761.1"/>
    </source>
</evidence>
<dbReference type="GO" id="GO:0016787">
    <property type="term" value="F:hydrolase activity"/>
    <property type="evidence" value="ECO:0007669"/>
    <property type="project" value="UniProtKB-KW"/>
</dbReference>